<dbReference type="SUPFAM" id="SSF50985">
    <property type="entry name" value="RCC1/BLIP-II"/>
    <property type="match status" value="1"/>
</dbReference>
<accession>A0A9D5BSL4</accession>
<feature type="transmembrane region" description="Helical" evidence="2">
    <location>
        <begin position="101"/>
        <end position="119"/>
    </location>
</feature>
<evidence type="ECO:0000313" key="3">
    <source>
        <dbReference type="EMBL" id="KAJ0959952.1"/>
    </source>
</evidence>
<protein>
    <submittedName>
        <fullName evidence="3">Uncharacterized protein</fullName>
    </submittedName>
</protein>
<sequence>MDEEAKHEVDVPPSEVVDGDVANDWSKEDDGVAPEAPPTAAESLDPPLILMKRFLDEPNGDRALLSPPHCRILILHRRPHHHFPGSLPPSPPKGDSSDSCLSVLAVVKLIFGFPFIIVLHRGYLIARKHEDTPEAYPLPTEVVIVKVAAGWAQCIAVTAFGEVYTWGWKECVPYGMITGDKITEVSPDNDENDGNSSSRREG</sequence>
<dbReference type="InterPro" id="IPR009091">
    <property type="entry name" value="RCC1/BLIP-II"/>
</dbReference>
<feature type="compositionally biased region" description="Basic and acidic residues" evidence="1">
    <location>
        <begin position="1"/>
        <end position="10"/>
    </location>
</feature>
<dbReference type="OrthoDB" id="1103085at2759"/>
<keyword evidence="2" id="KW-0812">Transmembrane</keyword>
<dbReference type="Proteomes" id="UP001085076">
    <property type="component" value="Unassembled WGS sequence"/>
</dbReference>
<comment type="caution">
    <text evidence="3">The sequence shown here is derived from an EMBL/GenBank/DDBJ whole genome shotgun (WGS) entry which is preliminary data.</text>
</comment>
<evidence type="ECO:0000256" key="1">
    <source>
        <dbReference type="SAM" id="MobiDB-lite"/>
    </source>
</evidence>
<name>A0A9D5BSL4_9LILI</name>
<gene>
    <name evidence="3" type="ORF">J5N97_000292</name>
</gene>
<proteinExistence type="predicted"/>
<evidence type="ECO:0000256" key="2">
    <source>
        <dbReference type="SAM" id="Phobius"/>
    </source>
</evidence>
<keyword evidence="2" id="KW-0472">Membrane</keyword>
<feature type="region of interest" description="Disordered" evidence="1">
    <location>
        <begin position="1"/>
        <end position="43"/>
    </location>
</feature>
<reference evidence="3 4" key="1">
    <citation type="journal article" date="2022" name="Hortic Res">
        <title>The genome of Dioscorea zingiberensis sheds light on the biosynthesis, origin and evolution of the medicinally important diosgenin saponins.</title>
        <authorList>
            <person name="Li Y."/>
            <person name="Tan C."/>
            <person name="Li Z."/>
            <person name="Guo J."/>
            <person name="Li S."/>
            <person name="Chen X."/>
            <person name="Wang C."/>
            <person name="Dai X."/>
            <person name="Yang H."/>
            <person name="Song W."/>
            <person name="Hou L."/>
            <person name="Xu J."/>
            <person name="Tong Z."/>
            <person name="Xu A."/>
            <person name="Yuan X."/>
            <person name="Wang W."/>
            <person name="Yang Q."/>
            <person name="Chen L."/>
            <person name="Sun Z."/>
            <person name="Wang K."/>
            <person name="Pan B."/>
            <person name="Chen J."/>
            <person name="Bao Y."/>
            <person name="Liu F."/>
            <person name="Qi X."/>
            <person name="Gang D.R."/>
            <person name="Wen J."/>
            <person name="Li J."/>
        </authorList>
    </citation>
    <scope>NUCLEOTIDE SEQUENCE [LARGE SCALE GENOMIC DNA]</scope>
    <source>
        <strain evidence="3">Dzin_1.0</strain>
    </source>
</reference>
<dbReference type="EMBL" id="JAGGNH010000128">
    <property type="protein sequence ID" value="KAJ0959952.1"/>
    <property type="molecule type" value="Genomic_DNA"/>
</dbReference>
<organism evidence="3 4">
    <name type="scientific">Dioscorea zingiberensis</name>
    <dbReference type="NCBI Taxonomy" id="325984"/>
    <lineage>
        <taxon>Eukaryota</taxon>
        <taxon>Viridiplantae</taxon>
        <taxon>Streptophyta</taxon>
        <taxon>Embryophyta</taxon>
        <taxon>Tracheophyta</taxon>
        <taxon>Spermatophyta</taxon>
        <taxon>Magnoliopsida</taxon>
        <taxon>Liliopsida</taxon>
        <taxon>Dioscoreales</taxon>
        <taxon>Dioscoreaceae</taxon>
        <taxon>Dioscorea</taxon>
    </lineage>
</organism>
<keyword evidence="4" id="KW-1185">Reference proteome</keyword>
<feature type="region of interest" description="Disordered" evidence="1">
    <location>
        <begin position="182"/>
        <end position="202"/>
    </location>
</feature>
<dbReference type="AlphaFoldDB" id="A0A9D5BSL4"/>
<dbReference type="Gene3D" id="2.130.10.30">
    <property type="entry name" value="Regulator of chromosome condensation 1/beta-lactamase-inhibitor protein II"/>
    <property type="match status" value="1"/>
</dbReference>
<evidence type="ECO:0000313" key="4">
    <source>
        <dbReference type="Proteomes" id="UP001085076"/>
    </source>
</evidence>
<keyword evidence="2" id="KW-1133">Transmembrane helix</keyword>